<sequence>MLFSRSSNVNHKFNRLQVMLYKLLWDTVVREDFPATRFFNYFALNRHEVLSQDVRDNIADAGIPAQVYLSLTLSYISFFTLMQTLEEIVRYYESTFKMLPIANDQLLLRYEFQKDRSIIAEIRFTHDPEWVMSKYKEVIAFWRSEREAEYTPEEERWKCRYCQFAKSCPGNPSLQSPAPSSPPREPRPLES</sequence>
<comment type="similarity">
    <text evidence="1">Belongs to the EXO5 family.</text>
</comment>
<proteinExistence type="inferred from homology"/>
<comment type="caution">
    <text evidence="3">The sequence shown here is derived from an EMBL/GenBank/DDBJ whole genome shotgun (WGS) entry which is preliminary data.</text>
</comment>
<dbReference type="Proteomes" id="UP000712600">
    <property type="component" value="Unassembled WGS sequence"/>
</dbReference>
<evidence type="ECO:0000313" key="4">
    <source>
        <dbReference type="Proteomes" id="UP000712600"/>
    </source>
</evidence>
<dbReference type="EMBL" id="QGKX02001290">
    <property type="protein sequence ID" value="KAF3535112.1"/>
    <property type="molecule type" value="Genomic_DNA"/>
</dbReference>
<dbReference type="PANTHER" id="PTHR14464:SF4">
    <property type="entry name" value="EXONUCLEASE V"/>
    <property type="match status" value="1"/>
</dbReference>
<dbReference type="Gene3D" id="3.90.320.10">
    <property type="match status" value="1"/>
</dbReference>
<dbReference type="InterPro" id="IPR019190">
    <property type="entry name" value="EXOV"/>
</dbReference>
<evidence type="ECO:0000313" key="3">
    <source>
        <dbReference type="EMBL" id="KAF3535112.1"/>
    </source>
</evidence>
<reference evidence="3" key="1">
    <citation type="submission" date="2019-12" db="EMBL/GenBank/DDBJ databases">
        <title>Genome sequencing and annotation of Brassica cretica.</title>
        <authorList>
            <person name="Studholme D.J."/>
            <person name="Sarris P."/>
        </authorList>
    </citation>
    <scope>NUCLEOTIDE SEQUENCE</scope>
    <source>
        <strain evidence="3">PFS-109/04</strain>
        <tissue evidence="3">Leaf</tissue>
    </source>
</reference>
<dbReference type="PANTHER" id="PTHR14464">
    <property type="entry name" value="EXONUCLEASE V"/>
    <property type="match status" value="1"/>
</dbReference>
<protein>
    <submittedName>
        <fullName evidence="3">Uncharacterized protein</fullName>
    </submittedName>
</protein>
<dbReference type="GO" id="GO:0045145">
    <property type="term" value="F:single-stranded DNA 5'-3' DNA exonuclease activity"/>
    <property type="evidence" value="ECO:0007669"/>
    <property type="project" value="InterPro"/>
</dbReference>
<accession>A0A8S9Q635</accession>
<evidence type="ECO:0000256" key="2">
    <source>
        <dbReference type="SAM" id="MobiDB-lite"/>
    </source>
</evidence>
<dbReference type="Pfam" id="PF09810">
    <property type="entry name" value="Exo5"/>
    <property type="match status" value="1"/>
</dbReference>
<dbReference type="AlphaFoldDB" id="A0A8S9Q635"/>
<dbReference type="InterPro" id="IPR011604">
    <property type="entry name" value="PDDEXK-like_dom_sf"/>
</dbReference>
<gene>
    <name evidence="3" type="ORF">F2Q69_00019246</name>
</gene>
<feature type="region of interest" description="Disordered" evidence="2">
    <location>
        <begin position="168"/>
        <end position="191"/>
    </location>
</feature>
<dbReference type="GO" id="GO:0036297">
    <property type="term" value="P:interstrand cross-link repair"/>
    <property type="evidence" value="ECO:0007669"/>
    <property type="project" value="TreeGrafter"/>
</dbReference>
<evidence type="ECO:0000256" key="1">
    <source>
        <dbReference type="ARBA" id="ARBA00009797"/>
    </source>
</evidence>
<name>A0A8S9Q635_BRACR</name>
<organism evidence="3 4">
    <name type="scientific">Brassica cretica</name>
    <name type="common">Mustard</name>
    <dbReference type="NCBI Taxonomy" id="69181"/>
    <lineage>
        <taxon>Eukaryota</taxon>
        <taxon>Viridiplantae</taxon>
        <taxon>Streptophyta</taxon>
        <taxon>Embryophyta</taxon>
        <taxon>Tracheophyta</taxon>
        <taxon>Spermatophyta</taxon>
        <taxon>Magnoliopsida</taxon>
        <taxon>eudicotyledons</taxon>
        <taxon>Gunneridae</taxon>
        <taxon>Pentapetalae</taxon>
        <taxon>rosids</taxon>
        <taxon>malvids</taxon>
        <taxon>Brassicales</taxon>
        <taxon>Brassicaceae</taxon>
        <taxon>Brassiceae</taxon>
        <taxon>Brassica</taxon>
    </lineage>
</organism>
<dbReference type="GO" id="GO:0005634">
    <property type="term" value="C:nucleus"/>
    <property type="evidence" value="ECO:0007669"/>
    <property type="project" value="TreeGrafter"/>
</dbReference>